<feature type="chain" id="PRO_5020608322" evidence="2">
    <location>
        <begin position="20"/>
        <end position="64"/>
    </location>
</feature>
<sequence length="64" mass="6327">MQFSTVATFIFSFALAAIAMPARDAGAANAQPAARPRPAAGGPGAPCQTGQECASDICVIGLCS</sequence>
<evidence type="ECO:0000313" key="4">
    <source>
        <dbReference type="Proteomes" id="UP000294847"/>
    </source>
</evidence>
<evidence type="ECO:0000256" key="2">
    <source>
        <dbReference type="SAM" id="SignalP"/>
    </source>
</evidence>
<feature type="region of interest" description="Disordered" evidence="1">
    <location>
        <begin position="27"/>
        <end position="50"/>
    </location>
</feature>
<reference evidence="3 4" key="1">
    <citation type="journal article" date="2019" name="Mol. Biol. Evol.">
        <title>Blast fungal genomes show frequent chromosomal changes, gene gains and losses, and effector gene turnover.</title>
        <authorList>
            <person name="Gomez Luciano L.B."/>
            <person name="Jason Tsai I."/>
            <person name="Chuma I."/>
            <person name="Tosa Y."/>
            <person name="Chen Y.H."/>
            <person name="Li J.Y."/>
            <person name="Li M.Y."/>
            <person name="Jade Lu M.Y."/>
            <person name="Nakayashiki H."/>
            <person name="Li W.H."/>
        </authorList>
    </citation>
    <scope>NUCLEOTIDE SEQUENCE [LARGE SCALE GENOMIC DNA]</scope>
    <source>
        <strain evidence="3">MZ5-1-6</strain>
    </source>
</reference>
<protein>
    <submittedName>
        <fullName evidence="3">Uncharacterized protein</fullName>
    </submittedName>
</protein>
<proteinExistence type="predicted"/>
<keyword evidence="2" id="KW-0732">Signal</keyword>
<dbReference type="EMBL" id="CP034205">
    <property type="protein sequence ID" value="QBZ55825.1"/>
    <property type="molecule type" value="Genomic_DNA"/>
</dbReference>
<dbReference type="Proteomes" id="UP000294847">
    <property type="component" value="Chromosome 2"/>
</dbReference>
<name>A0A4V1C5B7_PYROR</name>
<evidence type="ECO:0000313" key="3">
    <source>
        <dbReference type="EMBL" id="QBZ55825.1"/>
    </source>
</evidence>
<accession>A0A4V1C5B7</accession>
<gene>
    <name evidence="3" type="ORF">PoMZ_00728</name>
</gene>
<dbReference type="AlphaFoldDB" id="A0A4V1C5B7"/>
<feature type="signal peptide" evidence="2">
    <location>
        <begin position="1"/>
        <end position="19"/>
    </location>
</feature>
<evidence type="ECO:0000256" key="1">
    <source>
        <dbReference type="SAM" id="MobiDB-lite"/>
    </source>
</evidence>
<organism evidence="3 4">
    <name type="scientific">Pyricularia oryzae</name>
    <name type="common">Rice blast fungus</name>
    <name type="synonym">Magnaporthe oryzae</name>
    <dbReference type="NCBI Taxonomy" id="318829"/>
    <lineage>
        <taxon>Eukaryota</taxon>
        <taxon>Fungi</taxon>
        <taxon>Dikarya</taxon>
        <taxon>Ascomycota</taxon>
        <taxon>Pezizomycotina</taxon>
        <taxon>Sordariomycetes</taxon>
        <taxon>Sordariomycetidae</taxon>
        <taxon>Magnaporthales</taxon>
        <taxon>Pyriculariaceae</taxon>
        <taxon>Pyricularia</taxon>
    </lineage>
</organism>
<feature type="compositionally biased region" description="Low complexity" evidence="1">
    <location>
        <begin position="27"/>
        <end position="40"/>
    </location>
</feature>